<accession>A0A4D9E2U8</accession>
<name>A0A4D9E2U8_9SAUR</name>
<proteinExistence type="predicted"/>
<dbReference type="AlphaFoldDB" id="A0A4D9E2U8"/>
<gene>
    <name evidence="1" type="ORF">DR999_PMT12820</name>
</gene>
<evidence type="ECO:0000313" key="2">
    <source>
        <dbReference type="Proteomes" id="UP000297703"/>
    </source>
</evidence>
<organism evidence="1 2">
    <name type="scientific">Platysternon megacephalum</name>
    <name type="common">big-headed turtle</name>
    <dbReference type="NCBI Taxonomy" id="55544"/>
    <lineage>
        <taxon>Eukaryota</taxon>
        <taxon>Metazoa</taxon>
        <taxon>Chordata</taxon>
        <taxon>Craniata</taxon>
        <taxon>Vertebrata</taxon>
        <taxon>Euteleostomi</taxon>
        <taxon>Archelosauria</taxon>
        <taxon>Testudinata</taxon>
        <taxon>Testudines</taxon>
        <taxon>Cryptodira</taxon>
        <taxon>Durocryptodira</taxon>
        <taxon>Testudinoidea</taxon>
        <taxon>Platysternidae</taxon>
        <taxon>Platysternon</taxon>
    </lineage>
</organism>
<evidence type="ECO:0000313" key="1">
    <source>
        <dbReference type="EMBL" id="TFK04606.1"/>
    </source>
</evidence>
<dbReference type="EMBL" id="QXTE01000131">
    <property type="protein sequence ID" value="TFK04606.1"/>
    <property type="molecule type" value="Genomic_DNA"/>
</dbReference>
<reference evidence="1 2" key="1">
    <citation type="submission" date="2019-04" db="EMBL/GenBank/DDBJ databases">
        <title>Draft genome of the big-headed turtle Platysternon megacephalum.</title>
        <authorList>
            <person name="Gong S."/>
        </authorList>
    </citation>
    <scope>NUCLEOTIDE SEQUENCE [LARGE SCALE GENOMIC DNA]</scope>
    <source>
        <strain evidence="1">DO16091913</strain>
        <tissue evidence="1">Muscle</tissue>
    </source>
</reference>
<reference evidence="1 2" key="2">
    <citation type="submission" date="2019-04" db="EMBL/GenBank/DDBJ databases">
        <title>The genome sequence of big-headed turtle.</title>
        <authorList>
            <person name="Gong S."/>
        </authorList>
    </citation>
    <scope>NUCLEOTIDE SEQUENCE [LARGE SCALE GENOMIC DNA]</scope>
    <source>
        <strain evidence="1">DO16091913</strain>
        <tissue evidence="1">Muscle</tissue>
    </source>
</reference>
<dbReference type="Proteomes" id="UP000297703">
    <property type="component" value="Unassembled WGS sequence"/>
</dbReference>
<protein>
    <submittedName>
        <fullName evidence="1">Uncharacterized protein</fullName>
    </submittedName>
</protein>
<comment type="caution">
    <text evidence="1">The sequence shown here is derived from an EMBL/GenBank/DDBJ whole genome shotgun (WGS) entry which is preliminary data.</text>
</comment>
<sequence>MHRLFIATGLRVTFYTCKSCPWDSGGWLSCSAPPCVCACMRERERYFVLIRKKIQSKMFSSHLSAPTTSTLYQINFSLHPPLSCYLTLAVRWAAVWQEHDRDPAWGMHLFKKELVASVVLLKGAGDSVLSAGQAQWQQEAMWSGGLSPRPAPEPCVFSS</sequence>
<keyword evidence="2" id="KW-1185">Reference proteome</keyword>